<dbReference type="Proteomes" id="UP000612893">
    <property type="component" value="Unassembled WGS sequence"/>
</dbReference>
<comment type="caution">
    <text evidence="2">The sequence shown here is derived from an EMBL/GenBank/DDBJ whole genome shotgun (WGS) entry which is preliminary data.</text>
</comment>
<keyword evidence="3" id="KW-1185">Reference proteome</keyword>
<accession>A0A934JVV7</accession>
<evidence type="ECO:0000313" key="3">
    <source>
        <dbReference type="Proteomes" id="UP000612893"/>
    </source>
</evidence>
<protein>
    <submittedName>
        <fullName evidence="2">Uncharacterized protein</fullName>
    </submittedName>
</protein>
<proteinExistence type="predicted"/>
<feature type="region of interest" description="Disordered" evidence="1">
    <location>
        <begin position="1"/>
        <end position="26"/>
    </location>
</feature>
<evidence type="ECO:0000313" key="2">
    <source>
        <dbReference type="EMBL" id="MBJ7596741.1"/>
    </source>
</evidence>
<evidence type="ECO:0000256" key="1">
    <source>
        <dbReference type="SAM" id="MobiDB-lite"/>
    </source>
</evidence>
<dbReference type="AlphaFoldDB" id="A0A934JVV7"/>
<organism evidence="2 3">
    <name type="scientific">Candidatus Nephthysia bennettiae</name>
    <dbReference type="NCBI Taxonomy" id="3127016"/>
    <lineage>
        <taxon>Bacteria</taxon>
        <taxon>Bacillati</taxon>
        <taxon>Candidatus Dormiibacterota</taxon>
        <taxon>Candidatus Dormibacteria</taxon>
        <taxon>Candidatus Dormibacterales</taxon>
        <taxon>Candidatus Dormibacteraceae</taxon>
        <taxon>Candidatus Nephthysia</taxon>
    </lineage>
</organism>
<dbReference type="EMBL" id="JAEKNR010000020">
    <property type="protein sequence ID" value="MBJ7596741.1"/>
    <property type="molecule type" value="Genomic_DNA"/>
</dbReference>
<name>A0A934JVV7_9BACT</name>
<feature type="non-terminal residue" evidence="2">
    <location>
        <position position="82"/>
    </location>
</feature>
<gene>
    <name evidence="2" type="ORF">JF922_01455</name>
</gene>
<reference evidence="2" key="1">
    <citation type="submission" date="2020-10" db="EMBL/GenBank/DDBJ databases">
        <title>Ca. Dormibacterota MAGs.</title>
        <authorList>
            <person name="Montgomery K."/>
        </authorList>
    </citation>
    <scope>NUCLEOTIDE SEQUENCE [LARGE SCALE GENOMIC DNA]</scope>
    <source>
        <strain evidence="2">SC8812_S17_10</strain>
    </source>
</reference>
<sequence length="82" mass="7693">MPIGVFQGEATENGKQAGSRSPLATALPGSQDVVAEGGWPEPDGAGVPLGVAVALGVGVGRAVGVAVGVALGLTVATGVGSE</sequence>